<dbReference type="EMBL" id="ML208260">
    <property type="protein sequence ID" value="TFK76256.1"/>
    <property type="molecule type" value="Genomic_DNA"/>
</dbReference>
<keyword evidence="2" id="KW-1185">Reference proteome</keyword>
<proteinExistence type="predicted"/>
<dbReference type="Proteomes" id="UP000308600">
    <property type="component" value="Unassembled WGS sequence"/>
</dbReference>
<organism evidence="1 2">
    <name type="scientific">Pluteus cervinus</name>
    <dbReference type="NCBI Taxonomy" id="181527"/>
    <lineage>
        <taxon>Eukaryota</taxon>
        <taxon>Fungi</taxon>
        <taxon>Dikarya</taxon>
        <taxon>Basidiomycota</taxon>
        <taxon>Agaricomycotina</taxon>
        <taxon>Agaricomycetes</taxon>
        <taxon>Agaricomycetidae</taxon>
        <taxon>Agaricales</taxon>
        <taxon>Pluteineae</taxon>
        <taxon>Pluteaceae</taxon>
        <taxon>Pluteus</taxon>
    </lineage>
</organism>
<keyword evidence="1" id="KW-0560">Oxidoreductase</keyword>
<keyword evidence="1" id="KW-0575">Peroxidase</keyword>
<evidence type="ECO:0000313" key="1">
    <source>
        <dbReference type="EMBL" id="TFK76256.1"/>
    </source>
</evidence>
<accession>A0ACD3BE80</accession>
<reference evidence="1 2" key="1">
    <citation type="journal article" date="2019" name="Nat. Ecol. Evol.">
        <title>Megaphylogeny resolves global patterns of mushroom evolution.</title>
        <authorList>
            <person name="Varga T."/>
            <person name="Krizsan K."/>
            <person name="Foldi C."/>
            <person name="Dima B."/>
            <person name="Sanchez-Garcia M."/>
            <person name="Sanchez-Ramirez S."/>
            <person name="Szollosi G.J."/>
            <person name="Szarkandi J.G."/>
            <person name="Papp V."/>
            <person name="Albert L."/>
            <person name="Andreopoulos W."/>
            <person name="Angelini C."/>
            <person name="Antonin V."/>
            <person name="Barry K.W."/>
            <person name="Bougher N.L."/>
            <person name="Buchanan P."/>
            <person name="Buyck B."/>
            <person name="Bense V."/>
            <person name="Catcheside P."/>
            <person name="Chovatia M."/>
            <person name="Cooper J."/>
            <person name="Damon W."/>
            <person name="Desjardin D."/>
            <person name="Finy P."/>
            <person name="Geml J."/>
            <person name="Haridas S."/>
            <person name="Hughes K."/>
            <person name="Justo A."/>
            <person name="Karasinski D."/>
            <person name="Kautmanova I."/>
            <person name="Kiss B."/>
            <person name="Kocsube S."/>
            <person name="Kotiranta H."/>
            <person name="LaButti K.M."/>
            <person name="Lechner B.E."/>
            <person name="Liimatainen K."/>
            <person name="Lipzen A."/>
            <person name="Lukacs Z."/>
            <person name="Mihaltcheva S."/>
            <person name="Morgado L.N."/>
            <person name="Niskanen T."/>
            <person name="Noordeloos M.E."/>
            <person name="Ohm R.A."/>
            <person name="Ortiz-Santana B."/>
            <person name="Ovrebo C."/>
            <person name="Racz N."/>
            <person name="Riley R."/>
            <person name="Savchenko A."/>
            <person name="Shiryaev A."/>
            <person name="Soop K."/>
            <person name="Spirin V."/>
            <person name="Szebenyi C."/>
            <person name="Tomsovsky M."/>
            <person name="Tulloss R.E."/>
            <person name="Uehling J."/>
            <person name="Grigoriev I.V."/>
            <person name="Vagvolgyi C."/>
            <person name="Papp T."/>
            <person name="Martin F.M."/>
            <person name="Miettinen O."/>
            <person name="Hibbett D.S."/>
            <person name="Nagy L.G."/>
        </authorList>
    </citation>
    <scope>NUCLEOTIDE SEQUENCE [LARGE SCALE GENOMIC DNA]</scope>
    <source>
        <strain evidence="1 2">NL-1719</strain>
    </source>
</reference>
<evidence type="ECO:0000313" key="2">
    <source>
        <dbReference type="Proteomes" id="UP000308600"/>
    </source>
</evidence>
<name>A0ACD3BE80_9AGAR</name>
<gene>
    <name evidence="1" type="ORF">BDN72DRAFT_755470</name>
</gene>
<protein>
    <submittedName>
        <fullName evidence="1">Heme peroxidase</fullName>
    </submittedName>
</protein>
<sequence>MQGQWSLRCVLCYLVLGALATAQAYRWPSPQYDAVEALLYEGSRADRSSMASLVHPCKLRPRTKASIAAEWLRFAYHDVATHNISDGTGGLDGSLAYELDRAENVGDGMKDALSDFRFYSHKYISRSDVIAVGATFAVASCGGPIIPYRSGRIDALGPGPSGVPQPHQDLPTHTDIFQRQGFNPSEMITLVACGHTLGGVRSLDFPTLVAPGSDPSIPNFKLFDSTPEFDNTMIVQYLNGSTKNPLVVDSNTTLTSDSRIFSSDGNQTMQSLASSSAFSQTCANLLERMVNTVPQSVVLTEEVTLLPVKVLDVGLTIEHRILVFKATLRLTKQFGVAANKQRLVKMFWCDRYGQDRDCGQTVKFAQPAAVNQDDHAVSPVTSRVGLSFVKYNFVVPVDPSLSLSKFWFQVDEKNGSEPITYDNGGDGYSLEQDNIIFVPSLSGSSLLQDGNNYTLIAAVRASLAPARVFVSVFDNAMSDNLPPLNTTLDMALDSSLVPTDGYTFYSAVVEDPSGHQLTADFHCEVDGVTYTEDFQPTFFLQNSPTSSPSDVGVISSNSTITPGSSKSSSTTIRHRLLRSLDLWTWTFVSYILIYVLL</sequence>